<dbReference type="EMBL" id="JBEDUW010000232">
    <property type="protein sequence ID" value="KAK9903166.1"/>
    <property type="molecule type" value="Genomic_DNA"/>
</dbReference>
<feature type="compositionally biased region" description="Basic residues" evidence="1">
    <location>
        <begin position="18"/>
        <end position="33"/>
    </location>
</feature>
<keyword evidence="3" id="KW-1185">Reference proteome</keyword>
<sequence>MKATEEIEMKDVEEIEKKKKKKKKKARGKRKLNRALEYNSEEEGSKFLDMEAQQSHEQQEQEGSMLGKLFTSLRKSVSAVTRKDT</sequence>
<accession>A0AAW1VIH6</accession>
<dbReference type="Proteomes" id="UP001457282">
    <property type="component" value="Unassembled WGS sequence"/>
</dbReference>
<reference evidence="2 3" key="1">
    <citation type="journal article" date="2023" name="G3 (Bethesda)">
        <title>A chromosome-length genome assembly and annotation of blackberry (Rubus argutus, cv. 'Hillquist').</title>
        <authorList>
            <person name="Bruna T."/>
            <person name="Aryal R."/>
            <person name="Dudchenko O."/>
            <person name="Sargent D.J."/>
            <person name="Mead D."/>
            <person name="Buti M."/>
            <person name="Cavallini A."/>
            <person name="Hytonen T."/>
            <person name="Andres J."/>
            <person name="Pham M."/>
            <person name="Weisz D."/>
            <person name="Mascagni F."/>
            <person name="Usai G."/>
            <person name="Natali L."/>
            <person name="Bassil N."/>
            <person name="Fernandez G.E."/>
            <person name="Lomsadze A."/>
            <person name="Armour M."/>
            <person name="Olukolu B."/>
            <person name="Poorten T."/>
            <person name="Britton C."/>
            <person name="Davik J."/>
            <person name="Ashrafi H."/>
            <person name="Aiden E.L."/>
            <person name="Borodovsky M."/>
            <person name="Worthington M."/>
        </authorList>
    </citation>
    <scope>NUCLEOTIDE SEQUENCE [LARGE SCALE GENOMIC DNA]</scope>
    <source>
        <strain evidence="2">PI 553951</strain>
    </source>
</reference>
<evidence type="ECO:0000313" key="3">
    <source>
        <dbReference type="Proteomes" id="UP001457282"/>
    </source>
</evidence>
<protein>
    <submittedName>
        <fullName evidence="2">Uncharacterized protein</fullName>
    </submittedName>
</protein>
<evidence type="ECO:0000313" key="2">
    <source>
        <dbReference type="EMBL" id="KAK9903166.1"/>
    </source>
</evidence>
<name>A0AAW1VIH6_RUBAR</name>
<dbReference type="AlphaFoldDB" id="A0AAW1VIH6"/>
<evidence type="ECO:0000256" key="1">
    <source>
        <dbReference type="SAM" id="MobiDB-lite"/>
    </source>
</evidence>
<feature type="region of interest" description="Disordered" evidence="1">
    <location>
        <begin position="16"/>
        <end position="45"/>
    </location>
</feature>
<gene>
    <name evidence="2" type="ORF">M0R45_001177</name>
</gene>
<organism evidence="2 3">
    <name type="scientific">Rubus argutus</name>
    <name type="common">Southern blackberry</name>
    <dbReference type="NCBI Taxonomy" id="59490"/>
    <lineage>
        <taxon>Eukaryota</taxon>
        <taxon>Viridiplantae</taxon>
        <taxon>Streptophyta</taxon>
        <taxon>Embryophyta</taxon>
        <taxon>Tracheophyta</taxon>
        <taxon>Spermatophyta</taxon>
        <taxon>Magnoliopsida</taxon>
        <taxon>eudicotyledons</taxon>
        <taxon>Gunneridae</taxon>
        <taxon>Pentapetalae</taxon>
        <taxon>rosids</taxon>
        <taxon>fabids</taxon>
        <taxon>Rosales</taxon>
        <taxon>Rosaceae</taxon>
        <taxon>Rosoideae</taxon>
        <taxon>Rosoideae incertae sedis</taxon>
        <taxon>Rubus</taxon>
    </lineage>
</organism>
<comment type="caution">
    <text evidence="2">The sequence shown here is derived from an EMBL/GenBank/DDBJ whole genome shotgun (WGS) entry which is preliminary data.</text>
</comment>
<proteinExistence type="predicted"/>